<dbReference type="Proteomes" id="UP000008021">
    <property type="component" value="Chromosome 2"/>
</dbReference>
<feature type="compositionally biased region" description="Polar residues" evidence="1">
    <location>
        <begin position="78"/>
        <end position="88"/>
    </location>
</feature>
<evidence type="ECO:0000256" key="1">
    <source>
        <dbReference type="SAM" id="MobiDB-lite"/>
    </source>
</evidence>
<evidence type="ECO:0000313" key="2">
    <source>
        <dbReference type="EnsemblPlants" id="OMERI02G09940.1"/>
    </source>
</evidence>
<dbReference type="Gramene" id="OMERI02G09940.1">
    <property type="protein sequence ID" value="OMERI02G09940.1"/>
    <property type="gene ID" value="OMERI02G09940"/>
</dbReference>
<dbReference type="EnsemblPlants" id="OMERI02G09940.1">
    <property type="protein sequence ID" value="OMERI02G09940.1"/>
    <property type="gene ID" value="OMERI02G09940"/>
</dbReference>
<accession>A0A0E0CHX8</accession>
<organism evidence="2">
    <name type="scientific">Oryza meridionalis</name>
    <dbReference type="NCBI Taxonomy" id="40149"/>
    <lineage>
        <taxon>Eukaryota</taxon>
        <taxon>Viridiplantae</taxon>
        <taxon>Streptophyta</taxon>
        <taxon>Embryophyta</taxon>
        <taxon>Tracheophyta</taxon>
        <taxon>Spermatophyta</taxon>
        <taxon>Magnoliopsida</taxon>
        <taxon>Liliopsida</taxon>
        <taxon>Poales</taxon>
        <taxon>Poaceae</taxon>
        <taxon>BOP clade</taxon>
        <taxon>Oryzoideae</taxon>
        <taxon>Oryzeae</taxon>
        <taxon>Oryzinae</taxon>
        <taxon>Oryza</taxon>
    </lineage>
</organism>
<name>A0A0E0CHX8_9ORYZ</name>
<proteinExistence type="predicted"/>
<dbReference type="HOGENOM" id="CLU_2472820_0_0_1"/>
<keyword evidence="3" id="KW-1185">Reference proteome</keyword>
<protein>
    <submittedName>
        <fullName evidence="2">Uncharacterized protein</fullName>
    </submittedName>
</protein>
<reference evidence="2" key="1">
    <citation type="submission" date="2015-04" db="UniProtKB">
        <authorList>
            <consortium name="EnsemblPlants"/>
        </authorList>
    </citation>
    <scope>IDENTIFICATION</scope>
</reference>
<dbReference type="AlphaFoldDB" id="A0A0E0CHX8"/>
<sequence>MKPHENAVGRRFRVSCYMTMVATGFSFLLALLLLATAVPPAPMTRAQPATDHIALMAFKLQITSDPSNGLVGPRGVATNRSMSANGEA</sequence>
<evidence type="ECO:0000313" key="3">
    <source>
        <dbReference type="Proteomes" id="UP000008021"/>
    </source>
</evidence>
<feature type="region of interest" description="Disordered" evidence="1">
    <location>
        <begin position="67"/>
        <end position="88"/>
    </location>
</feature>
<reference evidence="2" key="2">
    <citation type="submission" date="2018-05" db="EMBL/GenBank/DDBJ databases">
        <title>OmerRS3 (Oryza meridionalis Reference Sequence Version 3).</title>
        <authorList>
            <person name="Zhang J."/>
            <person name="Kudrna D."/>
            <person name="Lee S."/>
            <person name="Talag J."/>
            <person name="Welchert J."/>
            <person name="Wing R.A."/>
        </authorList>
    </citation>
    <scope>NUCLEOTIDE SEQUENCE [LARGE SCALE GENOMIC DNA]</scope>
    <source>
        <strain evidence="2">cv. OR44</strain>
    </source>
</reference>